<name>A0A3S0M960_9FLAO</name>
<dbReference type="InterPro" id="IPR022385">
    <property type="entry name" value="Rhs_assc_core"/>
</dbReference>
<dbReference type="InterPro" id="IPR050708">
    <property type="entry name" value="T6SS_VgrG/RHS"/>
</dbReference>
<dbReference type="NCBIfam" id="TIGR03696">
    <property type="entry name" value="Rhs_assc_core"/>
    <property type="match status" value="1"/>
</dbReference>
<dbReference type="PANTHER" id="PTHR32305">
    <property type="match status" value="1"/>
</dbReference>
<feature type="compositionally biased region" description="Polar residues" evidence="1">
    <location>
        <begin position="275"/>
        <end position="284"/>
    </location>
</feature>
<dbReference type="PANTHER" id="PTHR32305:SF15">
    <property type="entry name" value="PROTEIN RHSA-RELATED"/>
    <property type="match status" value="1"/>
</dbReference>
<organism evidence="2 3">
    <name type="scientific">Flavobacterium bomense</name>
    <dbReference type="NCBI Taxonomy" id="2497483"/>
    <lineage>
        <taxon>Bacteria</taxon>
        <taxon>Pseudomonadati</taxon>
        <taxon>Bacteroidota</taxon>
        <taxon>Flavobacteriia</taxon>
        <taxon>Flavobacteriales</taxon>
        <taxon>Flavobacteriaceae</taxon>
        <taxon>Flavobacterium</taxon>
    </lineage>
</organism>
<proteinExistence type="predicted"/>
<feature type="region of interest" description="Disordered" evidence="1">
    <location>
        <begin position="275"/>
        <end position="304"/>
    </location>
</feature>
<dbReference type="AlphaFoldDB" id="A0A3S0M960"/>
<feature type="compositionally biased region" description="Basic and acidic residues" evidence="1">
    <location>
        <begin position="293"/>
        <end position="304"/>
    </location>
</feature>
<accession>A0A3S0M960</accession>
<gene>
    <name evidence="2" type="ORF">EKL98_15565</name>
</gene>
<reference evidence="2 3" key="1">
    <citation type="submission" date="2018-12" db="EMBL/GenBank/DDBJ databases">
        <title>Flavobacterium sp. nov., isolated from glacier ice.</title>
        <authorList>
            <person name="Liu Q."/>
            <person name="Xin Y.-H."/>
        </authorList>
    </citation>
    <scope>NUCLEOTIDE SEQUENCE [LARGE SCALE GENOMIC DNA]</scope>
    <source>
        <strain evidence="2 3">RB1N8</strain>
    </source>
</reference>
<sequence length="304" mass="32233">MLAGVHKQTLGRGKYRAGAYKYKYNGKELQDELGLNMYDYGWRNYMPDIGRWTQIDPLFNDLKFANDINDVDPDDQEEVYMAIINDLELGGAIFNPDNLNPYGYGYNNPVSFDDPDGRCPACWGALMGAAVEIGGQVIASRLEGKSWSDTVKDIDVADVLVSAGEGALTGGASAIKSVLKKAAITVGAEVIRNTLDVKATGVKVNGAKTVARNTVIGLAVNAAGKAIPTKVKVKAEVTPAQAVKAARAVGAVTKAERKEIQTQAKKVLKDNKAINKTVSGSPGATVSGGAAETVKRKEDKANGN</sequence>
<protein>
    <submittedName>
        <fullName evidence="2">RHS repeat-associated core domain-containing protein</fullName>
    </submittedName>
</protein>
<keyword evidence="3" id="KW-1185">Reference proteome</keyword>
<dbReference type="Proteomes" id="UP000280825">
    <property type="component" value="Unassembled WGS sequence"/>
</dbReference>
<evidence type="ECO:0000256" key="1">
    <source>
        <dbReference type="SAM" id="MobiDB-lite"/>
    </source>
</evidence>
<comment type="caution">
    <text evidence="2">The sequence shown here is derived from an EMBL/GenBank/DDBJ whole genome shotgun (WGS) entry which is preliminary data.</text>
</comment>
<evidence type="ECO:0000313" key="2">
    <source>
        <dbReference type="EMBL" id="RTY99276.1"/>
    </source>
</evidence>
<evidence type="ECO:0000313" key="3">
    <source>
        <dbReference type="Proteomes" id="UP000280825"/>
    </source>
</evidence>
<dbReference type="Gene3D" id="2.180.10.10">
    <property type="entry name" value="RHS repeat-associated core"/>
    <property type="match status" value="1"/>
</dbReference>
<dbReference type="EMBL" id="RYDJ01000067">
    <property type="protein sequence ID" value="RTY99276.1"/>
    <property type="molecule type" value="Genomic_DNA"/>
</dbReference>